<evidence type="ECO:0000313" key="2">
    <source>
        <dbReference type="Proteomes" id="UP000320095"/>
    </source>
</evidence>
<accession>A0A502DHM9</accession>
<proteinExistence type="predicted"/>
<comment type="caution">
    <text evidence="1">The sequence shown here is derived from an EMBL/GenBank/DDBJ whole genome shotgun (WGS) entry which is preliminary data.</text>
</comment>
<dbReference type="RefSeq" id="WP_140700293.1">
    <property type="nucleotide sequence ID" value="NZ_RCZG01000035.1"/>
</dbReference>
<dbReference type="AlphaFoldDB" id="A0A502DHM9"/>
<name>A0A502DHM9_9MYCO</name>
<organism evidence="1 2">
    <name type="scientific">Mycolicibacterium hodleri</name>
    <dbReference type="NCBI Taxonomy" id="49897"/>
    <lineage>
        <taxon>Bacteria</taxon>
        <taxon>Bacillati</taxon>
        <taxon>Actinomycetota</taxon>
        <taxon>Actinomycetes</taxon>
        <taxon>Mycobacteriales</taxon>
        <taxon>Mycobacteriaceae</taxon>
        <taxon>Mycolicibacterium</taxon>
    </lineage>
</organism>
<protein>
    <submittedName>
        <fullName evidence="1">Uncharacterized protein</fullName>
    </submittedName>
</protein>
<gene>
    <name evidence="1" type="ORF">EAH80_30970</name>
</gene>
<reference evidence="1 2" key="1">
    <citation type="journal article" date="2019" name="Environ. Microbiol.">
        <title>Species interactions and distinct microbial communities in high Arctic permafrost affected cryosols are associated with the CH4 and CO2 gas fluxes.</title>
        <authorList>
            <person name="Altshuler I."/>
            <person name="Hamel J."/>
            <person name="Turney S."/>
            <person name="Magnuson E."/>
            <person name="Levesque R."/>
            <person name="Greer C."/>
            <person name="Whyte L.G."/>
        </authorList>
    </citation>
    <scope>NUCLEOTIDE SEQUENCE [LARGE SCALE GENOMIC DNA]</scope>
    <source>
        <strain evidence="1 2">S5.20</strain>
    </source>
</reference>
<keyword evidence="2" id="KW-1185">Reference proteome</keyword>
<evidence type="ECO:0000313" key="1">
    <source>
        <dbReference type="EMBL" id="TPG23979.1"/>
    </source>
</evidence>
<dbReference type="EMBL" id="RCZG01000035">
    <property type="protein sequence ID" value="TPG23979.1"/>
    <property type="molecule type" value="Genomic_DNA"/>
</dbReference>
<dbReference type="Proteomes" id="UP000320095">
    <property type="component" value="Unassembled WGS sequence"/>
</dbReference>
<dbReference type="OrthoDB" id="4762310at2"/>
<sequence length="286" mass="31253">MLDLKDAFVRLEQATKQSITLQNAFQEWAKDGGIQIVGERDPVYARFGWFVVMNKEPSENLALLAGEICNNLRTALDYIAFQIYLAGGGDPSAKQAKSVAFPIVTEEERWAKAVKANIPVGWDEAIEKLLWCQPFVQLGQETTALPCLQGVGATDKHRSLVLYAMGILSISGISPDLGEDKGMIIMMVQPGPVVKLGEPQLIGMVYVHKGEQPGMDDENLIPWSEGIELQQPPPPQVTFGFRANDGSELSADAIPALISYVEQILNRFAKLQAPAPQQQPTPAPTV</sequence>